<evidence type="ECO:0000313" key="1">
    <source>
        <dbReference type="EMBL" id="KAK7816661.1"/>
    </source>
</evidence>
<dbReference type="EMBL" id="PKMF04000926">
    <property type="protein sequence ID" value="KAK7816661.1"/>
    <property type="molecule type" value="Genomic_DNA"/>
</dbReference>
<keyword evidence="2" id="KW-1185">Reference proteome</keyword>
<organism evidence="1 2">
    <name type="scientific">Quercus suber</name>
    <name type="common">Cork oak</name>
    <dbReference type="NCBI Taxonomy" id="58331"/>
    <lineage>
        <taxon>Eukaryota</taxon>
        <taxon>Viridiplantae</taxon>
        <taxon>Streptophyta</taxon>
        <taxon>Embryophyta</taxon>
        <taxon>Tracheophyta</taxon>
        <taxon>Spermatophyta</taxon>
        <taxon>Magnoliopsida</taxon>
        <taxon>eudicotyledons</taxon>
        <taxon>Gunneridae</taxon>
        <taxon>Pentapetalae</taxon>
        <taxon>rosids</taxon>
        <taxon>fabids</taxon>
        <taxon>Fagales</taxon>
        <taxon>Fagaceae</taxon>
        <taxon>Quercus</taxon>
    </lineage>
</organism>
<dbReference type="Proteomes" id="UP000237347">
    <property type="component" value="Unassembled WGS sequence"/>
</dbReference>
<comment type="caution">
    <text evidence="1">The sequence shown here is derived from an EMBL/GenBank/DDBJ whole genome shotgun (WGS) entry which is preliminary data.</text>
</comment>
<evidence type="ECO:0000313" key="2">
    <source>
        <dbReference type="Proteomes" id="UP000237347"/>
    </source>
</evidence>
<proteinExistence type="predicted"/>
<reference evidence="1 2" key="1">
    <citation type="journal article" date="2018" name="Sci. Data">
        <title>The draft genome sequence of cork oak.</title>
        <authorList>
            <person name="Ramos A.M."/>
            <person name="Usie A."/>
            <person name="Barbosa P."/>
            <person name="Barros P.M."/>
            <person name="Capote T."/>
            <person name="Chaves I."/>
            <person name="Simoes F."/>
            <person name="Abreu I."/>
            <person name="Carrasquinho I."/>
            <person name="Faro C."/>
            <person name="Guimaraes J.B."/>
            <person name="Mendonca D."/>
            <person name="Nobrega F."/>
            <person name="Rodrigues L."/>
            <person name="Saibo N.J.M."/>
            <person name="Varela M.C."/>
            <person name="Egas C."/>
            <person name="Matos J."/>
            <person name="Miguel C.M."/>
            <person name="Oliveira M.M."/>
            <person name="Ricardo C.P."/>
            <person name="Goncalves S."/>
        </authorList>
    </citation>
    <scope>NUCLEOTIDE SEQUENCE [LARGE SCALE GENOMIC DNA]</scope>
    <source>
        <strain evidence="2">cv. HL8</strain>
    </source>
</reference>
<accession>A0AAW0IRB5</accession>
<dbReference type="AlphaFoldDB" id="A0AAW0IRB5"/>
<sequence length="65" mass="7122">MQVEFSKLAFDGGLDFGVGLRKLPPTSLTASIPVFVSSWLTAEKAVPKELETKVPPKDIPKEDKH</sequence>
<protein>
    <submittedName>
        <fullName evidence="1">Uncharacterized protein</fullName>
    </submittedName>
</protein>
<name>A0AAW0IRB5_QUESU</name>
<gene>
    <name evidence="1" type="ORF">CFP56_043756</name>
</gene>